<dbReference type="RefSeq" id="WP_252444470.1">
    <property type="nucleotide sequence ID" value="NZ_JAGSOV010000069.1"/>
</dbReference>
<reference evidence="2" key="1">
    <citation type="submission" date="2021-04" db="EMBL/GenBank/DDBJ databases">
        <title>Pseudonocardia sp. nov., isolated from sandy soil of mangrove forest.</title>
        <authorList>
            <person name="Zan Z."/>
            <person name="Huang R."/>
            <person name="Liu W."/>
        </authorList>
    </citation>
    <scope>NUCLEOTIDE SEQUENCE</scope>
    <source>
        <strain evidence="2">S2-4</strain>
    </source>
</reference>
<keyword evidence="1" id="KW-0472">Membrane</keyword>
<protein>
    <submittedName>
        <fullName evidence="2">Uncharacterized protein</fullName>
    </submittedName>
</protein>
<comment type="caution">
    <text evidence="2">The sequence shown here is derived from an EMBL/GenBank/DDBJ whole genome shotgun (WGS) entry which is preliminary data.</text>
</comment>
<proteinExistence type="predicted"/>
<feature type="transmembrane region" description="Helical" evidence="1">
    <location>
        <begin position="12"/>
        <end position="32"/>
    </location>
</feature>
<dbReference type="Proteomes" id="UP001165283">
    <property type="component" value="Unassembled WGS sequence"/>
</dbReference>
<accession>A0ABT1A9K3</accession>
<evidence type="ECO:0000313" key="3">
    <source>
        <dbReference type="Proteomes" id="UP001165283"/>
    </source>
</evidence>
<sequence>MAAVSAVLRGIAYLVVGLLGVVVIGGAAIFGADAWRASNQRPPDCDFLLHNPGGDLLGDADAVGAAWAAVTDPDIDTDGDLAGSAPVLERSCVLWAGTAPAGRTVVFVDTTVAGLRSVSRIVEVRLPAADGGPAERAVVSHSTPLASEFRSGAVLPLSGLYVPPDRDAEVTAVTVLSSADGWQAATPAARAGEGLFDIGVTGDYVEKADDPQDPDALLLLELADGGRVAVAMPVGPERAHPLPVRATYVLSVDGTTPADVAGLRAAGPVLSLMSADARYALIRDRSIRPTHLEVRQTPGAVTLAVNDPQAAILPSFVLPLTPPPPTSFPLLPTG</sequence>
<gene>
    <name evidence="2" type="ORF">KDL28_31550</name>
</gene>
<evidence type="ECO:0000313" key="2">
    <source>
        <dbReference type="EMBL" id="MCO1659615.1"/>
    </source>
</evidence>
<keyword evidence="1" id="KW-0812">Transmembrane</keyword>
<evidence type="ECO:0000256" key="1">
    <source>
        <dbReference type="SAM" id="Phobius"/>
    </source>
</evidence>
<dbReference type="EMBL" id="JAGSOV010000069">
    <property type="protein sequence ID" value="MCO1659615.1"/>
    <property type="molecule type" value="Genomic_DNA"/>
</dbReference>
<keyword evidence="1" id="KW-1133">Transmembrane helix</keyword>
<name>A0ABT1A9K3_9PSEU</name>
<keyword evidence="3" id="KW-1185">Reference proteome</keyword>
<organism evidence="2 3">
    <name type="scientific">Pseudonocardia humida</name>
    <dbReference type="NCBI Taxonomy" id="2800819"/>
    <lineage>
        <taxon>Bacteria</taxon>
        <taxon>Bacillati</taxon>
        <taxon>Actinomycetota</taxon>
        <taxon>Actinomycetes</taxon>
        <taxon>Pseudonocardiales</taxon>
        <taxon>Pseudonocardiaceae</taxon>
        <taxon>Pseudonocardia</taxon>
    </lineage>
</organism>